<keyword evidence="3 6" id="KW-0238">DNA-binding</keyword>
<keyword evidence="4" id="KW-0804">Transcription</keyword>
<dbReference type="Gene3D" id="3.40.50.2300">
    <property type="match status" value="2"/>
</dbReference>
<dbReference type="Gene3D" id="1.10.260.40">
    <property type="entry name" value="lambda repressor-like DNA-binding domains"/>
    <property type="match status" value="1"/>
</dbReference>
<proteinExistence type="predicted"/>
<dbReference type="Pfam" id="PF00356">
    <property type="entry name" value="LacI"/>
    <property type="match status" value="1"/>
</dbReference>
<dbReference type="InterPro" id="IPR000843">
    <property type="entry name" value="HTH_LacI"/>
</dbReference>
<dbReference type="SMART" id="SM00354">
    <property type="entry name" value="HTH_LACI"/>
    <property type="match status" value="1"/>
</dbReference>
<dbReference type="CDD" id="cd06288">
    <property type="entry name" value="PBP1_sucrose_transcription_regulator"/>
    <property type="match status" value="1"/>
</dbReference>
<keyword evidence="2" id="KW-0805">Transcription regulation</keyword>
<keyword evidence="1" id="KW-0678">Repressor</keyword>
<dbReference type="SUPFAM" id="SSF53822">
    <property type="entry name" value="Periplasmic binding protein-like I"/>
    <property type="match status" value="1"/>
</dbReference>
<dbReference type="GO" id="GO:0003677">
    <property type="term" value="F:DNA binding"/>
    <property type="evidence" value="ECO:0007669"/>
    <property type="project" value="UniProtKB-KW"/>
</dbReference>
<dbReference type="InterPro" id="IPR010982">
    <property type="entry name" value="Lambda_DNA-bd_dom_sf"/>
</dbReference>
<dbReference type="PANTHER" id="PTHR30146:SF148">
    <property type="entry name" value="HTH-TYPE TRANSCRIPTIONAL REPRESSOR PURR-RELATED"/>
    <property type="match status" value="1"/>
</dbReference>
<dbReference type="CDD" id="cd01392">
    <property type="entry name" value="HTH_LacI"/>
    <property type="match status" value="1"/>
</dbReference>
<dbReference type="SUPFAM" id="SSF47413">
    <property type="entry name" value="lambda repressor-like DNA-binding domains"/>
    <property type="match status" value="1"/>
</dbReference>
<evidence type="ECO:0000256" key="3">
    <source>
        <dbReference type="ARBA" id="ARBA00023125"/>
    </source>
</evidence>
<organism evidence="6 7">
    <name type="scientific">Microbacterium istanbulense</name>
    <dbReference type="NCBI Taxonomy" id="3122049"/>
    <lineage>
        <taxon>Bacteria</taxon>
        <taxon>Bacillati</taxon>
        <taxon>Actinomycetota</taxon>
        <taxon>Actinomycetes</taxon>
        <taxon>Micrococcales</taxon>
        <taxon>Microbacteriaceae</taxon>
        <taxon>Microbacterium</taxon>
    </lineage>
</organism>
<accession>A0ABU8LPJ4</accession>
<dbReference type="PANTHER" id="PTHR30146">
    <property type="entry name" value="LACI-RELATED TRANSCRIPTIONAL REPRESSOR"/>
    <property type="match status" value="1"/>
</dbReference>
<evidence type="ECO:0000313" key="7">
    <source>
        <dbReference type="Proteomes" id="UP001366085"/>
    </source>
</evidence>
<protein>
    <submittedName>
        <fullName evidence="6">LacI family DNA-binding transcriptional regulator</fullName>
    </submittedName>
</protein>
<sequence length="342" mass="36421">MATRKTRPTLADVAARAGMSKTAVSMVLNDRPGSRLSADAADRIRAAAAELGYRPNPAAQSLRLGKTRTIGFVSDRVTVTRYASGMIRGALETARAHGHTVLMAETSGDENLLGEAVQSMIDRRVDGLLVGLMNARLIQLPPVPRDLPVVIVNGRTSENHPSVVPAERAAGGTMARLLSDAGHRHIALIGPIPKVLDDPAESVSIGERFRGIDAAFAEAGVHPIVYEVDGWSPAIGYETTLRAMTAHPEITAILVGNDNMAFGAYQALSELGLRVPADVSVASFDDEELAEYLRPGLTTSRLPYPEMAALSVEMLLEIRERGHESVAMPTVVRASVAPPRAS</sequence>
<gene>
    <name evidence="6" type="ORF">WDU93_14125</name>
</gene>
<evidence type="ECO:0000256" key="4">
    <source>
        <dbReference type="ARBA" id="ARBA00023163"/>
    </source>
</evidence>
<feature type="domain" description="HTH lacI-type" evidence="5">
    <location>
        <begin position="8"/>
        <end position="64"/>
    </location>
</feature>
<evidence type="ECO:0000313" key="6">
    <source>
        <dbReference type="EMBL" id="MEJ1092821.1"/>
    </source>
</evidence>
<evidence type="ECO:0000256" key="1">
    <source>
        <dbReference type="ARBA" id="ARBA00022491"/>
    </source>
</evidence>
<dbReference type="RefSeq" id="WP_337321763.1">
    <property type="nucleotide sequence ID" value="NZ_JBBDGN010000017.1"/>
</dbReference>
<evidence type="ECO:0000256" key="2">
    <source>
        <dbReference type="ARBA" id="ARBA00023015"/>
    </source>
</evidence>
<reference evidence="6 7" key="1">
    <citation type="submission" date="2024-02" db="EMBL/GenBank/DDBJ databases">
        <authorList>
            <person name="Saticioglu I.B."/>
        </authorList>
    </citation>
    <scope>NUCLEOTIDE SEQUENCE [LARGE SCALE GENOMIC DNA]</scope>
    <source>
        <strain evidence="6 7">Mu-43</strain>
    </source>
</reference>
<evidence type="ECO:0000259" key="5">
    <source>
        <dbReference type="PROSITE" id="PS50932"/>
    </source>
</evidence>
<dbReference type="InterPro" id="IPR046335">
    <property type="entry name" value="LacI/GalR-like_sensor"/>
</dbReference>
<dbReference type="InterPro" id="IPR028082">
    <property type="entry name" value="Peripla_BP_I"/>
</dbReference>
<keyword evidence="7" id="KW-1185">Reference proteome</keyword>
<comment type="caution">
    <text evidence="6">The sequence shown here is derived from an EMBL/GenBank/DDBJ whole genome shotgun (WGS) entry which is preliminary data.</text>
</comment>
<dbReference type="Pfam" id="PF13377">
    <property type="entry name" value="Peripla_BP_3"/>
    <property type="match status" value="1"/>
</dbReference>
<name>A0ABU8LPJ4_9MICO</name>
<dbReference type="Proteomes" id="UP001366085">
    <property type="component" value="Unassembled WGS sequence"/>
</dbReference>
<dbReference type="PROSITE" id="PS50932">
    <property type="entry name" value="HTH_LACI_2"/>
    <property type="match status" value="1"/>
</dbReference>
<dbReference type="EMBL" id="JBBDGN010000017">
    <property type="protein sequence ID" value="MEJ1092821.1"/>
    <property type="molecule type" value="Genomic_DNA"/>
</dbReference>